<dbReference type="OrthoDB" id="19768at2759"/>
<dbReference type="Proteomes" id="UP000236161">
    <property type="component" value="Unassembled WGS sequence"/>
</dbReference>
<dbReference type="PANTHER" id="PTHR14000">
    <property type="entry name" value="FINGER CCCH DOMAIN PROTEIN, PUTATIVE (DUF3755)-RELATED"/>
    <property type="match status" value="1"/>
</dbReference>
<name>A0A2I0B8Y6_9ASPA</name>
<organism evidence="1 2">
    <name type="scientific">Apostasia shenzhenica</name>
    <dbReference type="NCBI Taxonomy" id="1088818"/>
    <lineage>
        <taxon>Eukaryota</taxon>
        <taxon>Viridiplantae</taxon>
        <taxon>Streptophyta</taxon>
        <taxon>Embryophyta</taxon>
        <taxon>Tracheophyta</taxon>
        <taxon>Spermatophyta</taxon>
        <taxon>Magnoliopsida</taxon>
        <taxon>Liliopsida</taxon>
        <taxon>Asparagales</taxon>
        <taxon>Orchidaceae</taxon>
        <taxon>Apostasioideae</taxon>
        <taxon>Apostasia</taxon>
    </lineage>
</organism>
<accession>A0A2I0B8Y6</accession>
<evidence type="ECO:0000313" key="1">
    <source>
        <dbReference type="EMBL" id="PKA64268.1"/>
    </source>
</evidence>
<dbReference type="EMBL" id="KZ451905">
    <property type="protein sequence ID" value="PKA64268.1"/>
    <property type="molecule type" value="Genomic_DNA"/>
</dbReference>
<proteinExistence type="predicted"/>
<dbReference type="Pfam" id="PF12579">
    <property type="entry name" value="DUF3755"/>
    <property type="match status" value="1"/>
</dbReference>
<reference evidence="1 2" key="1">
    <citation type="journal article" date="2017" name="Nature">
        <title>The Apostasia genome and the evolution of orchids.</title>
        <authorList>
            <person name="Zhang G.Q."/>
            <person name="Liu K.W."/>
            <person name="Li Z."/>
            <person name="Lohaus R."/>
            <person name="Hsiao Y.Y."/>
            <person name="Niu S.C."/>
            <person name="Wang J.Y."/>
            <person name="Lin Y.C."/>
            <person name="Xu Q."/>
            <person name="Chen L.J."/>
            <person name="Yoshida K."/>
            <person name="Fujiwara S."/>
            <person name="Wang Z.W."/>
            <person name="Zhang Y.Q."/>
            <person name="Mitsuda N."/>
            <person name="Wang M."/>
            <person name="Liu G.H."/>
            <person name="Pecoraro L."/>
            <person name="Huang H.X."/>
            <person name="Xiao X.J."/>
            <person name="Lin M."/>
            <person name="Wu X.Y."/>
            <person name="Wu W.L."/>
            <person name="Chen Y.Y."/>
            <person name="Chang S.B."/>
            <person name="Sakamoto S."/>
            <person name="Ohme-Takagi M."/>
            <person name="Yagi M."/>
            <person name="Zeng S.J."/>
            <person name="Shen C.Y."/>
            <person name="Yeh C.M."/>
            <person name="Luo Y.B."/>
            <person name="Tsai W.C."/>
            <person name="Van de Peer Y."/>
            <person name="Liu Z.J."/>
        </authorList>
    </citation>
    <scope>NUCLEOTIDE SEQUENCE [LARGE SCALE GENOMIC DNA]</scope>
    <source>
        <strain evidence="2">cv. Shenzhen</strain>
        <tissue evidence="1">Stem</tissue>
    </source>
</reference>
<protein>
    <submittedName>
        <fullName evidence="1">Uncharacterized protein</fullName>
    </submittedName>
</protein>
<sequence>MLREESTDSPMIRNSKIAMHLPKKTMRDVALRCKWMAINDIGKKRRGGSLSKRKDKKGRAVNSSARACCCPAARFGCPIYDALMRKYLNSLDYISCYETGGQTGELFRHNSQIFDRISQNIINLQINDNVDLFNQARENILSAMNECVFYLLISY</sequence>
<evidence type="ECO:0000313" key="2">
    <source>
        <dbReference type="Proteomes" id="UP000236161"/>
    </source>
</evidence>
<dbReference type="InterPro" id="IPR022228">
    <property type="entry name" value="DUF3755"/>
</dbReference>
<dbReference type="AlphaFoldDB" id="A0A2I0B8Y6"/>
<dbReference type="PANTHER" id="PTHR14000:SF1">
    <property type="entry name" value="HISTONE H2A DEUBIQUITINASE (DUF3755)"/>
    <property type="match status" value="1"/>
</dbReference>
<keyword evidence="2" id="KW-1185">Reference proteome</keyword>
<gene>
    <name evidence="1" type="ORF">AXF42_Ash009488</name>
</gene>